<keyword evidence="1" id="KW-1185">Reference proteome</keyword>
<reference evidence="2" key="2">
    <citation type="submission" date="2015-08" db="UniProtKB">
        <authorList>
            <consortium name="WormBaseParasite"/>
        </authorList>
    </citation>
    <scope>IDENTIFICATION</scope>
</reference>
<evidence type="ECO:0000313" key="2">
    <source>
        <dbReference type="WBParaSite" id="SVE_1650400.1"/>
    </source>
</evidence>
<dbReference type="Proteomes" id="UP000035680">
    <property type="component" value="Unassembled WGS sequence"/>
</dbReference>
<evidence type="ECO:0000313" key="1">
    <source>
        <dbReference type="Proteomes" id="UP000035680"/>
    </source>
</evidence>
<name>A0A0K0FVY6_STRVS</name>
<protein>
    <submittedName>
        <fullName evidence="2">Ribosomal_L7Ae domain-containing protein</fullName>
    </submittedName>
</protein>
<dbReference type="WBParaSite" id="SVE_1650400.1">
    <property type="protein sequence ID" value="SVE_1650400.1"/>
    <property type="gene ID" value="SVE_1650400"/>
</dbReference>
<sequence length="196" mass="22197">MGKGKKSSRFKISLNSSLNFQWNGEYNNNPEILDILAKYFEENGFKKNKLNKKNVSEEGRLNEDKNFTVPYEIRSSKAVFGLKQVLKLENINKLSCILLDSSIISHQAISTVLGIKLNLSSKDKCPVYCISNLSSTLSKKLNYSSISVIGLLFRDEELFSNLENMLKKSGVKINPKTEITTKEITSKDKKKKQFSS</sequence>
<accession>A0A0K0FVY6</accession>
<proteinExistence type="predicted"/>
<dbReference type="AlphaFoldDB" id="A0A0K0FVY6"/>
<organism evidence="1 2">
    <name type="scientific">Strongyloides venezuelensis</name>
    <name type="common">Threadworm</name>
    <dbReference type="NCBI Taxonomy" id="75913"/>
    <lineage>
        <taxon>Eukaryota</taxon>
        <taxon>Metazoa</taxon>
        <taxon>Ecdysozoa</taxon>
        <taxon>Nematoda</taxon>
        <taxon>Chromadorea</taxon>
        <taxon>Rhabditida</taxon>
        <taxon>Tylenchina</taxon>
        <taxon>Panagrolaimomorpha</taxon>
        <taxon>Strongyloidoidea</taxon>
        <taxon>Strongyloididae</taxon>
        <taxon>Strongyloides</taxon>
    </lineage>
</organism>
<reference evidence="1" key="1">
    <citation type="submission" date="2014-07" db="EMBL/GenBank/DDBJ databases">
        <authorList>
            <person name="Martin A.A"/>
            <person name="De Silva N."/>
        </authorList>
    </citation>
    <scope>NUCLEOTIDE SEQUENCE</scope>
</reference>